<evidence type="ECO:0000256" key="4">
    <source>
        <dbReference type="ARBA" id="ARBA00022576"/>
    </source>
</evidence>
<evidence type="ECO:0000256" key="9">
    <source>
        <dbReference type="RuleBase" id="RU003560"/>
    </source>
</evidence>
<dbReference type="AlphaFoldDB" id="A0A5Q3Q2T9"/>
<dbReference type="PANTHER" id="PTHR43206:SF2">
    <property type="entry name" value="4-AMINOBUTYRATE AMINOTRANSFERASE GABT"/>
    <property type="match status" value="1"/>
</dbReference>
<comment type="similarity">
    <text evidence="2 9">Belongs to the class-III pyridoxal-phosphate-dependent aminotransferase family.</text>
</comment>
<dbReference type="InterPro" id="IPR015424">
    <property type="entry name" value="PyrdxlP-dep_Trfase"/>
</dbReference>
<dbReference type="CDD" id="cd00610">
    <property type="entry name" value="OAT_like"/>
    <property type="match status" value="1"/>
</dbReference>
<evidence type="ECO:0000256" key="8">
    <source>
        <dbReference type="ARBA" id="ARBA00050040"/>
    </source>
</evidence>
<dbReference type="Pfam" id="PF00202">
    <property type="entry name" value="Aminotran_3"/>
    <property type="match status" value="1"/>
</dbReference>
<dbReference type="GO" id="GO:0017000">
    <property type="term" value="P:antibiotic biosynthetic process"/>
    <property type="evidence" value="ECO:0007669"/>
    <property type="project" value="InterPro"/>
</dbReference>
<dbReference type="RefSeq" id="WP_154075282.1">
    <property type="nucleotide sequence ID" value="NZ_CP045929.1"/>
</dbReference>
<keyword evidence="5 10" id="KW-0808">Transferase</keyword>
<sequence length="449" mass="49388">MTAQHETAARTHGVGARNAVDALRTQVTGDLMDIVVDLDSGNGCRLRDLRDGTEYLDMTMFFSSAPLGHSHPGLHTAEFEASLVRASRVRPSNPDFATVEQADFAATLTRVYGDPALPLLFFIDGGGLAVENALKVAFDWKTKHNAARGIPMRGSRVLHLERAFHGRTGYTMSLTNTDPNKVRDYPMFDWPRIPSPAVDPGTDWDRDELLPAELAALDAARQALYRHGAEVACFVYEPVQGEGGDRHLRPQFLKAMQQLCHEHDVLTVADEVQTGGGLTGHAWAYQGLGLEPDLVAFGKRVQVCGVMGGRRVLDIPENAFREPSRISSTWGGSLVDMVRATRILEIVEDENLLDHARAMGDQLLAELTDLAVEFPQLVGKARGRGLMCAIDFHDPAMRAEALRVAREQHRTLFLPSGTHTLRFRPPMSVRADELNEALAAFRKTLTALA</sequence>
<dbReference type="NCBIfam" id="TIGR03251">
    <property type="entry name" value="LAT_fam"/>
    <property type="match status" value="1"/>
</dbReference>
<keyword evidence="6 9" id="KW-0663">Pyridoxal phosphate</keyword>
<evidence type="ECO:0000313" key="10">
    <source>
        <dbReference type="EMBL" id="QGK68673.1"/>
    </source>
</evidence>
<evidence type="ECO:0000256" key="3">
    <source>
        <dbReference type="ARBA" id="ARBA00013071"/>
    </source>
</evidence>
<dbReference type="EC" id="2.6.1.36" evidence="3"/>
<protein>
    <recommendedName>
        <fullName evidence="8">L-lysine-epsilon aminotransferase</fullName>
        <ecNumber evidence="3">2.6.1.36</ecNumber>
    </recommendedName>
    <alternativeName>
        <fullName evidence="7">Lysine 6-aminotransferase</fullName>
    </alternativeName>
</protein>
<evidence type="ECO:0000256" key="2">
    <source>
        <dbReference type="ARBA" id="ARBA00008954"/>
    </source>
</evidence>
<dbReference type="GO" id="GO:0030170">
    <property type="term" value="F:pyridoxal phosphate binding"/>
    <property type="evidence" value="ECO:0007669"/>
    <property type="project" value="InterPro"/>
</dbReference>
<dbReference type="PANTHER" id="PTHR43206">
    <property type="entry name" value="AMINOTRANSFERASE"/>
    <property type="match status" value="1"/>
</dbReference>
<gene>
    <name evidence="10" type="ORF">GIY23_03070</name>
</gene>
<keyword evidence="4 10" id="KW-0032">Aminotransferase</keyword>
<comment type="cofactor">
    <cofactor evidence="1">
        <name>pyridoxal 5'-phosphate</name>
        <dbReference type="ChEBI" id="CHEBI:597326"/>
    </cofactor>
</comment>
<evidence type="ECO:0000256" key="1">
    <source>
        <dbReference type="ARBA" id="ARBA00001933"/>
    </source>
</evidence>
<dbReference type="InterPro" id="IPR017657">
    <property type="entry name" value="L-lysine_6-transaminase"/>
</dbReference>
<dbReference type="InterPro" id="IPR015422">
    <property type="entry name" value="PyrdxlP-dep_Trfase_small"/>
</dbReference>
<dbReference type="GO" id="GO:0045484">
    <property type="term" value="F:L-lysine 6-transaminase activity"/>
    <property type="evidence" value="ECO:0007669"/>
    <property type="project" value="UniProtKB-EC"/>
</dbReference>
<dbReference type="InterPro" id="IPR015421">
    <property type="entry name" value="PyrdxlP-dep_Trfase_major"/>
</dbReference>
<dbReference type="SUPFAM" id="SSF53383">
    <property type="entry name" value="PLP-dependent transferases"/>
    <property type="match status" value="1"/>
</dbReference>
<dbReference type="InterPro" id="IPR005814">
    <property type="entry name" value="Aminotrans_3"/>
</dbReference>
<dbReference type="KEGG" id="sace:GIY23_03070"/>
<evidence type="ECO:0000256" key="7">
    <source>
        <dbReference type="ARBA" id="ARBA00030921"/>
    </source>
</evidence>
<dbReference type="Gene3D" id="3.40.640.10">
    <property type="entry name" value="Type I PLP-dependent aspartate aminotransferase-like (Major domain)"/>
    <property type="match status" value="1"/>
</dbReference>
<evidence type="ECO:0000256" key="5">
    <source>
        <dbReference type="ARBA" id="ARBA00022679"/>
    </source>
</evidence>
<organism evidence="10 11">
    <name type="scientific">Allosaccharopolyspora coralli</name>
    <dbReference type="NCBI Taxonomy" id="2665642"/>
    <lineage>
        <taxon>Bacteria</taxon>
        <taxon>Bacillati</taxon>
        <taxon>Actinomycetota</taxon>
        <taxon>Actinomycetes</taxon>
        <taxon>Pseudonocardiales</taxon>
        <taxon>Pseudonocardiaceae</taxon>
        <taxon>Allosaccharopolyspora</taxon>
    </lineage>
</organism>
<dbReference type="EMBL" id="CP045929">
    <property type="protein sequence ID" value="QGK68673.1"/>
    <property type="molecule type" value="Genomic_DNA"/>
</dbReference>
<proteinExistence type="inferred from homology"/>
<dbReference type="PIRSF" id="PIRSF000521">
    <property type="entry name" value="Transaminase_4ab_Lys_Orn"/>
    <property type="match status" value="1"/>
</dbReference>
<dbReference type="Proteomes" id="UP000371041">
    <property type="component" value="Chromosome"/>
</dbReference>
<dbReference type="GO" id="GO:0009450">
    <property type="term" value="P:gamma-aminobutyric acid catabolic process"/>
    <property type="evidence" value="ECO:0007669"/>
    <property type="project" value="TreeGrafter"/>
</dbReference>
<dbReference type="Gene3D" id="3.90.1150.10">
    <property type="entry name" value="Aspartate Aminotransferase, domain 1"/>
    <property type="match status" value="1"/>
</dbReference>
<reference evidence="11" key="1">
    <citation type="submission" date="2019-11" db="EMBL/GenBank/DDBJ databases">
        <title>The complete genome sequence of Saccharopolyspora sp. E2A.</title>
        <authorList>
            <person name="Zhang G."/>
        </authorList>
    </citation>
    <scope>NUCLEOTIDE SEQUENCE [LARGE SCALE GENOMIC DNA]</scope>
    <source>
        <strain evidence="11">E2A</strain>
    </source>
</reference>
<accession>A0A5Q3Q2T9</accession>
<evidence type="ECO:0000313" key="11">
    <source>
        <dbReference type="Proteomes" id="UP000371041"/>
    </source>
</evidence>
<keyword evidence="11" id="KW-1185">Reference proteome</keyword>
<name>A0A5Q3Q2T9_9PSEU</name>
<evidence type="ECO:0000256" key="6">
    <source>
        <dbReference type="ARBA" id="ARBA00022898"/>
    </source>
</evidence>